<feature type="compositionally biased region" description="Basic and acidic residues" evidence="4">
    <location>
        <begin position="628"/>
        <end position="654"/>
    </location>
</feature>
<dbReference type="InterPro" id="IPR055264">
    <property type="entry name" value="BOD1/SHG1_dom"/>
</dbReference>
<keyword evidence="7" id="KW-1185">Reference proteome</keyword>
<dbReference type="Pfam" id="PF05205">
    <property type="entry name" value="COMPASS-Shg1"/>
    <property type="match status" value="1"/>
</dbReference>
<comment type="subcellular location">
    <subcellularLocation>
        <location evidence="1">Chromosome</location>
    </subcellularLocation>
</comment>
<accession>A0A9Q0XUX1</accession>
<dbReference type="OrthoDB" id="7605699at2759"/>
<feature type="compositionally biased region" description="Basic and acidic residues" evidence="4">
    <location>
        <begin position="586"/>
        <end position="602"/>
    </location>
</feature>
<feature type="region of interest" description="Disordered" evidence="4">
    <location>
        <begin position="229"/>
        <end position="292"/>
    </location>
</feature>
<feature type="region of interest" description="Disordered" evidence="4">
    <location>
        <begin position="162"/>
        <end position="208"/>
    </location>
</feature>
<evidence type="ECO:0000313" key="7">
    <source>
        <dbReference type="Proteomes" id="UP001142489"/>
    </source>
</evidence>
<feature type="region of interest" description="Disordered" evidence="4">
    <location>
        <begin position="453"/>
        <end position="502"/>
    </location>
</feature>
<feature type="non-terminal residue" evidence="6">
    <location>
        <position position="1"/>
    </location>
</feature>
<feature type="region of interest" description="Disordered" evidence="4">
    <location>
        <begin position="1195"/>
        <end position="1220"/>
    </location>
</feature>
<feature type="compositionally biased region" description="Basic and acidic residues" evidence="4">
    <location>
        <begin position="979"/>
        <end position="998"/>
    </location>
</feature>
<dbReference type="EMBL" id="JAPFRF010000006">
    <property type="protein sequence ID" value="KAJ7329441.1"/>
    <property type="molecule type" value="Genomic_DNA"/>
</dbReference>
<gene>
    <name evidence="6" type="ORF">JRQ81_015615</name>
</gene>
<feature type="compositionally biased region" description="Polar residues" evidence="4">
    <location>
        <begin position="1053"/>
        <end position="1069"/>
    </location>
</feature>
<feature type="region of interest" description="Disordered" evidence="4">
    <location>
        <begin position="924"/>
        <end position="1072"/>
    </location>
</feature>
<dbReference type="InterPro" id="IPR043244">
    <property type="entry name" value="BOD1L1"/>
</dbReference>
<feature type="compositionally biased region" description="Basic and acidic residues" evidence="4">
    <location>
        <begin position="459"/>
        <end position="476"/>
    </location>
</feature>
<comment type="similarity">
    <text evidence="2">Belongs to the BOD1 family.</text>
</comment>
<feature type="region of interest" description="Disordered" evidence="4">
    <location>
        <begin position="2196"/>
        <end position="2217"/>
    </location>
</feature>
<feature type="region of interest" description="Disordered" evidence="4">
    <location>
        <begin position="1462"/>
        <end position="1486"/>
    </location>
</feature>
<feature type="compositionally biased region" description="Basic and acidic residues" evidence="4">
    <location>
        <begin position="259"/>
        <end position="292"/>
    </location>
</feature>
<protein>
    <recommendedName>
        <fullName evidence="5">BOD1/SHG1 domain-containing protein</fullName>
    </recommendedName>
</protein>
<evidence type="ECO:0000256" key="1">
    <source>
        <dbReference type="ARBA" id="ARBA00004286"/>
    </source>
</evidence>
<evidence type="ECO:0000256" key="3">
    <source>
        <dbReference type="ARBA" id="ARBA00022454"/>
    </source>
</evidence>
<evidence type="ECO:0000256" key="2">
    <source>
        <dbReference type="ARBA" id="ARBA00008463"/>
    </source>
</evidence>
<evidence type="ECO:0000256" key="4">
    <source>
        <dbReference type="SAM" id="MobiDB-lite"/>
    </source>
</evidence>
<feature type="region of interest" description="Disordered" evidence="4">
    <location>
        <begin position="1088"/>
        <end position="1107"/>
    </location>
</feature>
<evidence type="ECO:0000313" key="6">
    <source>
        <dbReference type="EMBL" id="KAJ7329441.1"/>
    </source>
</evidence>
<feature type="compositionally biased region" description="Basic and acidic residues" evidence="4">
    <location>
        <begin position="878"/>
        <end position="905"/>
    </location>
</feature>
<dbReference type="PANTHER" id="PTHR47391:SF1">
    <property type="entry name" value="BIORIENTATION OF CHROMOSOMES IN CELL DIVISION 1 LIKE 1"/>
    <property type="match status" value="1"/>
</dbReference>
<reference evidence="6" key="1">
    <citation type="journal article" date="2023" name="DNA Res.">
        <title>Chromosome-level genome assembly of Phrynocephalus forsythii using third-generation DNA sequencing and Hi-C analysis.</title>
        <authorList>
            <person name="Qi Y."/>
            <person name="Zhao W."/>
            <person name="Zhao Y."/>
            <person name="Niu C."/>
            <person name="Cao S."/>
            <person name="Zhang Y."/>
        </authorList>
    </citation>
    <scope>NUCLEOTIDE SEQUENCE</scope>
    <source>
        <tissue evidence="6">Muscle</tissue>
    </source>
</reference>
<name>A0A9Q0XUX1_9SAUR</name>
<feature type="compositionally biased region" description="Basic and acidic residues" evidence="4">
    <location>
        <begin position="529"/>
        <end position="575"/>
    </location>
</feature>
<feature type="region of interest" description="Disordered" evidence="4">
    <location>
        <begin position="1388"/>
        <end position="1407"/>
    </location>
</feature>
<feature type="region of interest" description="Disordered" evidence="4">
    <location>
        <begin position="1784"/>
        <end position="1812"/>
    </location>
</feature>
<evidence type="ECO:0000259" key="5">
    <source>
        <dbReference type="Pfam" id="PF05205"/>
    </source>
</evidence>
<feature type="region of interest" description="Disordered" evidence="4">
    <location>
        <begin position="2423"/>
        <end position="2449"/>
    </location>
</feature>
<feature type="compositionally biased region" description="Basic residues" evidence="4">
    <location>
        <begin position="519"/>
        <end position="528"/>
    </location>
</feature>
<proteinExistence type="inferred from homology"/>
<dbReference type="PANTHER" id="PTHR47391">
    <property type="entry name" value="BIORIENTATION OF CHROMOSOMES IN CELL DIVISION 1 LIKE 1"/>
    <property type="match status" value="1"/>
</dbReference>
<keyword evidence="3" id="KW-0158">Chromosome</keyword>
<feature type="region of interest" description="Disordered" evidence="4">
    <location>
        <begin position="519"/>
        <end position="695"/>
    </location>
</feature>
<feature type="compositionally biased region" description="Basic and acidic residues" evidence="4">
    <location>
        <begin position="1012"/>
        <end position="1027"/>
    </location>
</feature>
<feature type="region of interest" description="Disordered" evidence="4">
    <location>
        <begin position="357"/>
        <end position="415"/>
    </location>
</feature>
<feature type="compositionally biased region" description="Basic and acidic residues" evidence="4">
    <location>
        <begin position="663"/>
        <end position="695"/>
    </location>
</feature>
<feature type="domain" description="BOD1/SHG1" evidence="5">
    <location>
        <begin position="4"/>
        <end position="99"/>
    </location>
</feature>
<comment type="caution">
    <text evidence="6">The sequence shown here is derived from an EMBL/GenBank/DDBJ whole genome shotgun (WGS) entry which is preliminary data.</text>
</comment>
<feature type="compositionally biased region" description="Basic and acidic residues" evidence="4">
    <location>
        <begin position="2424"/>
        <end position="2438"/>
    </location>
</feature>
<feature type="compositionally biased region" description="Basic and acidic residues" evidence="4">
    <location>
        <begin position="749"/>
        <end position="797"/>
    </location>
</feature>
<feature type="compositionally biased region" description="Acidic residues" evidence="4">
    <location>
        <begin position="364"/>
        <end position="394"/>
    </location>
</feature>
<feature type="compositionally biased region" description="Low complexity" evidence="4">
    <location>
        <begin position="1462"/>
        <end position="1478"/>
    </location>
</feature>
<sequence>VPLILHRLKSQGLFDQFRRDCLADVDTKPAYQNLRQRVDNFVSNHLATHTWSPHLNKNQLRNNIRQQVLKSGMLESGIDRIISQVVDPKINHIFRPQVEKAVHEFLTTLNHKEAATSSTAPTEEKPEASVLMQGVSPTTTSASVANDAMSILETITSLNQEASAVRTPTEATSSKTNDRVSKRVISHQTLDSGIERDQNTEDLLDEEKASCNSAEDSCETIANGESLNNLFSSSEEGKTGSKEVNTLINPSKDALQESDELKSKMTDKCDRKPEFPEKGEKRKDKKEKTDKKLDFMKKSVDDVKLREEKASKDRETESIKCSVLEKSSSKRKVNECTKEVFEDSDVDVLSDITVSSVHTSDLSSFEEESEEEVAPSDSTEEGEIFSDDEEEQDEISSKVVAAGASDKKRKPGRHAYVHKPYLYSKYYSDSDDERTVEQRRLSVAREKEERLLRRRRNREKLEKRKQKAVEKTKKLEIGNQGKSVQTLEEPSARGHELKASGASIKDVLKEQRFLEKKVALSRKRKREARHGEEGRKKKCEQPEENLGELKKISETDETSSLKELKAIQGKNEGRRIQGSVQGSVHSTDENKADSKVEKEYKRKAYTSLQVEGICQDTDSQDSKSQFVRADDSSEEPPKQKNVFRNEKLLKKDDLETQSVRNVSKKEARLSKDRNEKERSISEDKLVMKHKYKGDIHKASDDVESLLPVKDLKSDESLLKYSQQSKTFLDDKAEKKNKHRSERKISVNIKDVKNISDHGSKNEENAHKENKKDRPVSIDKLRTEHKSKRLSNDSRPQKESQNISKQHSSASSRKSEIYIEDRHDAGSANVGNTVRQNDVVQKDRRRSKSALEEHSLLKSRHKSQSKQTKVSESELQESFSKKEAGQKLDKDKNTDEADPDKQYKIKNEITVFEENCVEFELEHGVHSVSNSQKDFNPRVKLHSGEKSMKEKPRSDKDVSSFKAERKLSMEGHKNRGSKHSSKDMKKREENNNPEDRSVKQLESNTKIQENELLNDKKPIKRLTSENRKGSLLVQETDTRKEKLSPVTPEASLFPTPQNTGWNGEQSLHPEQNQESREIVLEHGNAQVTKVKESSNNSQQEAKFASAAKDQMDHNSVYKSNQILLTKELQKSSLLNYINPKQKIEHFSPKDIDTPIDTFKQASKDVGSVEEEHYHIITECEKSDKSVLDGSPKLEFQSRTEDSQTLKNIKNTMGPDEESNYPIKNYSTEQAVHHKSMDLDLNKDTRSLNDISKEVPFNLYTPCLKDTILDNQTHTVKKKQHDSFVLCSSIKEDDITSMEFVNKDGKVHLCSKEVIEEKIDPMSTQEAIVKEKNGNANLPNDSFIQGATEFTGVNVDKSVLIKIEEEKRHNVSDGSVNNDKSAIEFKNKAKESHTVSSPKELPLKLVPPNVPEDMNKFSAMERELEGRYSDVGSQSENSVVVSSVGGRSCIDICDFMESDVDIGTSTEGTTGGTVTATSTGLHEGVSKQQREGDAIITCSEEKSKTSLSCTSIEADEGFIVGTWTKNKEGVHFVTEAEESSSVSEGLAVCESSSASTKGNRDVEYIVHDVEEGTKQLVNESGIENDQSMNSLVTEEKDDAVTSAGSEERFMASACGRTSNFDSAATSIGEVESDGAVTSASIEAQDGSAIIENTDEFHSKAVGAEPIKGAEGVVTCTGTESVGSAVCSVTVTDSQEISVVNGIYGEMVNSEEIGPHSDESEVISAESAVTSTGITAEDDPEAAAACTGLEDPNEGFMAALNTEEKYEHATFGTEARAEKNIIETSQGSYDDEGCVTSTGAKEEDEEGEDFVTSTGRCSEESELILTCAETEESERGMVGVETTENRHSSICLFTDQLGTKLDELTSNADKNSVDSMIGLERKKRIGNNSNDTKGIVESSTTRIDMDNENIVVFVKDKEEDSSLIKKCECDIINAATSYNDSLLVVAQEQERAASCLDSRECEGTLVSKKVALVPACANKEDKYEVETISTRMIKLCPTVACSPEDIEEQSPPLAEAVENLSKITEKTTRLLGSEDFCITVPSTAVGNQDGISTKLNKNSAEILKAFEAPVPSITEEEGENLCATVRAEEIITNVGKYSIPLPDVAGGGTGGNQIVHVKEPQDECTVISTSVVEEAEVPISQEGTEDPGQLFPLRSDPPDAALISTHSAEDFKTSVFPEKMHEVHLFSRTKQKLETVANSTTEECEKSTHDVVTPVETSGERNEGSMIFTDIIEECRVVREPTTGRVELAVQSAEESQSAIALVKEGRDCNILDVNVANNKSDQQLVTLSTENPGDSTNARIPDKCDSIYTVAASEESLLNILKETPLAFVSVDVKDGTKTTMSAKQSDCTMLLAQVSNESCSTVLHKEGHRFHQRDPEGILEESSTSQTTDIGSTEVLANTLKSINTKAETCFNSSFGDDSSTEFVMQEKRRQDSRQRDKAPSSPSGILLKKEGDSEYLSADYISHKPALKTERRDLSNRKCLTSLGRNSEDRALAGGTDLCRQHDHNNPGAFSQQTTGYSNDNQEIPNVVEELEESMKMTVDEELQCRNPENNHLYEENQRQRIHKDPQIVHYHEVPCGSSSD</sequence>
<dbReference type="GO" id="GO:0005694">
    <property type="term" value="C:chromosome"/>
    <property type="evidence" value="ECO:0007669"/>
    <property type="project" value="UniProtKB-SubCell"/>
</dbReference>
<feature type="region of interest" description="Disordered" evidence="4">
    <location>
        <begin position="2365"/>
        <end position="2390"/>
    </location>
</feature>
<dbReference type="Proteomes" id="UP001142489">
    <property type="component" value="Unassembled WGS sequence"/>
</dbReference>
<organism evidence="6 7">
    <name type="scientific">Phrynocephalus forsythii</name>
    <dbReference type="NCBI Taxonomy" id="171643"/>
    <lineage>
        <taxon>Eukaryota</taxon>
        <taxon>Metazoa</taxon>
        <taxon>Chordata</taxon>
        <taxon>Craniata</taxon>
        <taxon>Vertebrata</taxon>
        <taxon>Euteleostomi</taxon>
        <taxon>Lepidosauria</taxon>
        <taxon>Squamata</taxon>
        <taxon>Bifurcata</taxon>
        <taxon>Unidentata</taxon>
        <taxon>Episquamata</taxon>
        <taxon>Toxicofera</taxon>
        <taxon>Iguania</taxon>
        <taxon>Acrodonta</taxon>
        <taxon>Agamidae</taxon>
        <taxon>Agaminae</taxon>
        <taxon>Phrynocephalus</taxon>
    </lineage>
</organism>
<feature type="compositionally biased region" description="Polar residues" evidence="4">
    <location>
        <begin position="2380"/>
        <end position="2390"/>
    </location>
</feature>
<feature type="compositionally biased region" description="Polar residues" evidence="4">
    <location>
        <begin position="828"/>
        <end position="838"/>
    </location>
</feature>
<feature type="compositionally biased region" description="Basic and acidic residues" evidence="4">
    <location>
        <begin position="941"/>
        <end position="972"/>
    </location>
</feature>
<feature type="compositionally biased region" description="Basic and acidic residues" evidence="4">
    <location>
        <begin position="812"/>
        <end position="824"/>
    </location>
</feature>
<feature type="region of interest" description="Disordered" evidence="4">
    <location>
        <begin position="722"/>
        <end position="905"/>
    </location>
</feature>